<dbReference type="InterPro" id="IPR008972">
    <property type="entry name" value="Cupredoxin"/>
</dbReference>
<dbReference type="AlphaFoldDB" id="A0A0G1GKX2"/>
<proteinExistence type="predicted"/>
<organism evidence="2 3">
    <name type="scientific">Candidatus Collierbacteria bacterium GW2011_GWA1_44_12</name>
    <dbReference type="NCBI Taxonomy" id="1618376"/>
    <lineage>
        <taxon>Bacteria</taxon>
        <taxon>Candidatus Collieribacteriota</taxon>
    </lineage>
</organism>
<dbReference type="InterPro" id="IPR052721">
    <property type="entry name" value="ET_Amicyanin"/>
</dbReference>
<accession>A0A0G1GKX2</accession>
<evidence type="ECO:0000313" key="3">
    <source>
        <dbReference type="Proteomes" id="UP000034069"/>
    </source>
</evidence>
<protein>
    <submittedName>
        <fullName evidence="2">Metal-binding protein</fullName>
    </submittedName>
</protein>
<dbReference type="Pfam" id="PF13473">
    <property type="entry name" value="Cupredoxin_1"/>
    <property type="match status" value="1"/>
</dbReference>
<feature type="domain" description="EfeO-type cupredoxin-like" evidence="1">
    <location>
        <begin position="41"/>
        <end position="124"/>
    </location>
</feature>
<evidence type="ECO:0000313" key="2">
    <source>
        <dbReference type="EMBL" id="KKT35170.1"/>
    </source>
</evidence>
<name>A0A0G1GKX2_9BACT</name>
<dbReference type="Proteomes" id="UP000034069">
    <property type="component" value="Unassembled WGS sequence"/>
</dbReference>
<gene>
    <name evidence="2" type="ORF">UW23_C0020G0005</name>
</gene>
<sequence length="125" mass="13714">MRFKRTPFLLLIFIFGVLVSGCNKLIPEQFRRVTPPPPGIERNTGEIRMLDSGFVPTEVRAKPNSLINIINNGSIPHSVTSDTGTFDSGLIEAGQPIDMEGPSEPGSYPFHCSIHPEIKGVLIIE</sequence>
<dbReference type="EMBL" id="LCHN01000020">
    <property type="protein sequence ID" value="KKT35170.1"/>
    <property type="molecule type" value="Genomic_DNA"/>
</dbReference>
<dbReference type="PANTHER" id="PTHR36507:SF1">
    <property type="entry name" value="BLL1555 PROTEIN"/>
    <property type="match status" value="1"/>
</dbReference>
<evidence type="ECO:0000259" key="1">
    <source>
        <dbReference type="Pfam" id="PF13473"/>
    </source>
</evidence>
<comment type="caution">
    <text evidence="2">The sequence shown here is derived from an EMBL/GenBank/DDBJ whole genome shotgun (WGS) entry which is preliminary data.</text>
</comment>
<dbReference type="PROSITE" id="PS51257">
    <property type="entry name" value="PROKAR_LIPOPROTEIN"/>
    <property type="match status" value="1"/>
</dbReference>
<dbReference type="PANTHER" id="PTHR36507">
    <property type="entry name" value="BLL1555 PROTEIN"/>
    <property type="match status" value="1"/>
</dbReference>
<dbReference type="Gene3D" id="2.60.40.420">
    <property type="entry name" value="Cupredoxins - blue copper proteins"/>
    <property type="match status" value="1"/>
</dbReference>
<dbReference type="SUPFAM" id="SSF49503">
    <property type="entry name" value="Cupredoxins"/>
    <property type="match status" value="1"/>
</dbReference>
<dbReference type="InterPro" id="IPR028096">
    <property type="entry name" value="EfeO_Cupredoxin"/>
</dbReference>
<reference evidence="2 3" key="1">
    <citation type="journal article" date="2015" name="Nature">
        <title>rRNA introns, odd ribosomes, and small enigmatic genomes across a large radiation of phyla.</title>
        <authorList>
            <person name="Brown C.T."/>
            <person name="Hug L.A."/>
            <person name="Thomas B.C."/>
            <person name="Sharon I."/>
            <person name="Castelle C.J."/>
            <person name="Singh A."/>
            <person name="Wilkins M.J."/>
            <person name="Williams K.H."/>
            <person name="Banfield J.F."/>
        </authorList>
    </citation>
    <scope>NUCLEOTIDE SEQUENCE [LARGE SCALE GENOMIC DNA]</scope>
</reference>